<protein>
    <submittedName>
        <fullName evidence="2">Uncharacterized protein</fullName>
    </submittedName>
</protein>
<evidence type="ECO:0000313" key="2">
    <source>
        <dbReference type="EMBL" id="JAE00735.1"/>
    </source>
</evidence>
<dbReference type="EMBL" id="GBRH01197161">
    <property type="protein sequence ID" value="JAE00735.1"/>
    <property type="molecule type" value="Transcribed_RNA"/>
</dbReference>
<reference evidence="2" key="2">
    <citation type="journal article" date="2015" name="Data Brief">
        <title>Shoot transcriptome of the giant reed, Arundo donax.</title>
        <authorList>
            <person name="Barrero R.A."/>
            <person name="Guerrero F.D."/>
            <person name="Moolhuijzen P."/>
            <person name="Goolsby J.A."/>
            <person name="Tidwell J."/>
            <person name="Bellgard S.E."/>
            <person name="Bellgard M.I."/>
        </authorList>
    </citation>
    <scope>NUCLEOTIDE SEQUENCE</scope>
    <source>
        <tissue evidence="2">Shoot tissue taken approximately 20 cm above the soil surface</tissue>
    </source>
</reference>
<sequence>MLDLCIQITKCLNGDHKPTITKPGTQPTKSHQIRAKFPENGAPGESRGQI</sequence>
<name>A0A0A9EJ25_ARUDO</name>
<organism evidence="2">
    <name type="scientific">Arundo donax</name>
    <name type="common">Giant reed</name>
    <name type="synonym">Donax arundinaceus</name>
    <dbReference type="NCBI Taxonomy" id="35708"/>
    <lineage>
        <taxon>Eukaryota</taxon>
        <taxon>Viridiplantae</taxon>
        <taxon>Streptophyta</taxon>
        <taxon>Embryophyta</taxon>
        <taxon>Tracheophyta</taxon>
        <taxon>Spermatophyta</taxon>
        <taxon>Magnoliopsida</taxon>
        <taxon>Liliopsida</taxon>
        <taxon>Poales</taxon>
        <taxon>Poaceae</taxon>
        <taxon>PACMAD clade</taxon>
        <taxon>Arundinoideae</taxon>
        <taxon>Arundineae</taxon>
        <taxon>Arundo</taxon>
    </lineage>
</organism>
<proteinExistence type="predicted"/>
<dbReference type="AlphaFoldDB" id="A0A0A9EJ25"/>
<evidence type="ECO:0000256" key="1">
    <source>
        <dbReference type="SAM" id="MobiDB-lite"/>
    </source>
</evidence>
<feature type="region of interest" description="Disordered" evidence="1">
    <location>
        <begin position="16"/>
        <end position="50"/>
    </location>
</feature>
<accession>A0A0A9EJ25</accession>
<reference evidence="2" key="1">
    <citation type="submission" date="2014-09" db="EMBL/GenBank/DDBJ databases">
        <authorList>
            <person name="Magalhaes I.L.F."/>
            <person name="Oliveira U."/>
            <person name="Santos F.R."/>
            <person name="Vidigal T.H.D.A."/>
            <person name="Brescovit A.D."/>
            <person name="Santos A.J."/>
        </authorList>
    </citation>
    <scope>NUCLEOTIDE SEQUENCE</scope>
    <source>
        <tissue evidence="2">Shoot tissue taken approximately 20 cm above the soil surface</tissue>
    </source>
</reference>